<proteinExistence type="predicted"/>
<evidence type="ECO:0000313" key="1">
    <source>
        <dbReference type="EMBL" id="KKN70525.1"/>
    </source>
</evidence>
<comment type="caution">
    <text evidence="1">The sequence shown here is derived from an EMBL/GenBank/DDBJ whole genome shotgun (WGS) entry which is preliminary data.</text>
</comment>
<name>A0A0F9SNC1_9ZZZZ</name>
<accession>A0A0F9SNC1</accession>
<gene>
    <name evidence="1" type="ORF">LCGC14_0429560</name>
</gene>
<dbReference type="AlphaFoldDB" id="A0A0F9SNC1"/>
<dbReference type="EMBL" id="LAZR01000401">
    <property type="protein sequence ID" value="KKN70525.1"/>
    <property type="molecule type" value="Genomic_DNA"/>
</dbReference>
<sequence>MTTSTNHCQCKCKCEQDDACERYSLCERCCAQRAIGNPDHGVKENDDDNGM</sequence>
<organism evidence="1">
    <name type="scientific">marine sediment metagenome</name>
    <dbReference type="NCBI Taxonomy" id="412755"/>
    <lineage>
        <taxon>unclassified sequences</taxon>
        <taxon>metagenomes</taxon>
        <taxon>ecological metagenomes</taxon>
    </lineage>
</organism>
<protein>
    <submittedName>
        <fullName evidence="1">Uncharacterized protein</fullName>
    </submittedName>
</protein>
<reference evidence="1" key="1">
    <citation type="journal article" date="2015" name="Nature">
        <title>Complex archaea that bridge the gap between prokaryotes and eukaryotes.</title>
        <authorList>
            <person name="Spang A."/>
            <person name="Saw J.H."/>
            <person name="Jorgensen S.L."/>
            <person name="Zaremba-Niedzwiedzka K."/>
            <person name="Martijn J."/>
            <person name="Lind A.E."/>
            <person name="van Eijk R."/>
            <person name="Schleper C."/>
            <person name="Guy L."/>
            <person name="Ettema T.J."/>
        </authorList>
    </citation>
    <scope>NUCLEOTIDE SEQUENCE</scope>
</reference>